<name>A0A9D6L771_UNCEI</name>
<dbReference type="InterPro" id="IPR023170">
    <property type="entry name" value="HhH_base_excis_C"/>
</dbReference>
<dbReference type="FunFam" id="1.10.340.30:FF:000002">
    <property type="entry name" value="Adenine DNA glycosylase"/>
    <property type="match status" value="1"/>
</dbReference>
<dbReference type="SMART" id="SM00478">
    <property type="entry name" value="ENDO3c"/>
    <property type="match status" value="1"/>
</dbReference>
<gene>
    <name evidence="16" type="primary">mutY</name>
    <name evidence="16" type="ORF">HY076_01195</name>
</gene>
<dbReference type="InterPro" id="IPR003265">
    <property type="entry name" value="HhH-GPD_domain"/>
</dbReference>
<keyword evidence="11" id="KW-0408">Iron</keyword>
<dbReference type="FunFam" id="1.10.1670.10:FF:000002">
    <property type="entry name" value="Adenine DNA glycosylase"/>
    <property type="match status" value="1"/>
</dbReference>
<dbReference type="CDD" id="cd00056">
    <property type="entry name" value="ENDO3c"/>
    <property type="match status" value="1"/>
</dbReference>
<dbReference type="Proteomes" id="UP000807850">
    <property type="component" value="Unassembled WGS sequence"/>
</dbReference>
<dbReference type="InterPro" id="IPR011257">
    <property type="entry name" value="DNA_glycosylase"/>
</dbReference>
<evidence type="ECO:0000256" key="1">
    <source>
        <dbReference type="ARBA" id="ARBA00000843"/>
    </source>
</evidence>
<evidence type="ECO:0000256" key="14">
    <source>
        <dbReference type="ARBA" id="ARBA00023295"/>
    </source>
</evidence>
<dbReference type="GO" id="GO:0051539">
    <property type="term" value="F:4 iron, 4 sulfur cluster binding"/>
    <property type="evidence" value="ECO:0007669"/>
    <property type="project" value="UniProtKB-KW"/>
</dbReference>
<evidence type="ECO:0000256" key="10">
    <source>
        <dbReference type="ARBA" id="ARBA00022801"/>
    </source>
</evidence>
<protein>
    <recommendedName>
        <fullName evidence="6">Adenine DNA glycosylase</fullName>
        <ecNumber evidence="5">3.2.2.31</ecNumber>
    </recommendedName>
</protein>
<dbReference type="InterPro" id="IPR015797">
    <property type="entry name" value="NUDIX_hydrolase-like_dom_sf"/>
</dbReference>
<comment type="cofactor">
    <cofactor evidence="2">
        <name>[4Fe-4S] cluster</name>
        <dbReference type="ChEBI" id="CHEBI:49883"/>
    </cofactor>
</comment>
<dbReference type="GO" id="GO:0046872">
    <property type="term" value="F:metal ion binding"/>
    <property type="evidence" value="ECO:0007669"/>
    <property type="project" value="UniProtKB-KW"/>
</dbReference>
<dbReference type="GO" id="GO:0006298">
    <property type="term" value="P:mismatch repair"/>
    <property type="evidence" value="ECO:0007669"/>
    <property type="project" value="TreeGrafter"/>
</dbReference>
<dbReference type="InterPro" id="IPR029119">
    <property type="entry name" value="MutY_C"/>
</dbReference>
<dbReference type="InterPro" id="IPR044298">
    <property type="entry name" value="MIG/MutY"/>
</dbReference>
<keyword evidence="12" id="KW-0411">Iron-sulfur</keyword>
<evidence type="ECO:0000259" key="15">
    <source>
        <dbReference type="SMART" id="SM00478"/>
    </source>
</evidence>
<evidence type="ECO:0000256" key="4">
    <source>
        <dbReference type="ARBA" id="ARBA00008343"/>
    </source>
</evidence>
<dbReference type="InterPro" id="IPR005760">
    <property type="entry name" value="A/G_AdeGlyc_MutY"/>
</dbReference>
<comment type="caution">
    <text evidence="16">The sequence shown here is derived from an EMBL/GenBank/DDBJ whole genome shotgun (WGS) entry which is preliminary data.</text>
</comment>
<dbReference type="GO" id="GO:0032357">
    <property type="term" value="F:oxidized purine DNA binding"/>
    <property type="evidence" value="ECO:0007669"/>
    <property type="project" value="TreeGrafter"/>
</dbReference>
<keyword evidence="13" id="KW-0234">DNA repair</keyword>
<dbReference type="Gene3D" id="3.90.79.10">
    <property type="entry name" value="Nucleoside Triphosphate Pyrophosphohydrolase"/>
    <property type="match status" value="1"/>
</dbReference>
<organism evidence="16 17">
    <name type="scientific">Eiseniibacteriota bacterium</name>
    <dbReference type="NCBI Taxonomy" id="2212470"/>
    <lineage>
        <taxon>Bacteria</taxon>
        <taxon>Candidatus Eiseniibacteriota</taxon>
    </lineage>
</organism>
<dbReference type="GO" id="GO:0034039">
    <property type="term" value="F:8-oxo-7,8-dihydroguanine DNA N-glycosylase activity"/>
    <property type="evidence" value="ECO:0007669"/>
    <property type="project" value="TreeGrafter"/>
</dbReference>
<evidence type="ECO:0000256" key="13">
    <source>
        <dbReference type="ARBA" id="ARBA00023204"/>
    </source>
</evidence>
<evidence type="ECO:0000256" key="6">
    <source>
        <dbReference type="ARBA" id="ARBA00022023"/>
    </source>
</evidence>
<comment type="function">
    <text evidence="3">Adenine glycosylase active on G-A mispairs. MutY also corrects error-prone DNA synthesis past GO lesions which are due to the oxidatively damaged form of guanine: 7,8-dihydro-8-oxoguanine (8-oxo-dGTP).</text>
</comment>
<keyword evidence="14" id="KW-0326">Glycosidase</keyword>
<evidence type="ECO:0000256" key="9">
    <source>
        <dbReference type="ARBA" id="ARBA00022763"/>
    </source>
</evidence>
<comment type="similarity">
    <text evidence="4">Belongs to the Nth/MutY family.</text>
</comment>
<dbReference type="EMBL" id="JACQAY010000039">
    <property type="protein sequence ID" value="MBI3538875.1"/>
    <property type="molecule type" value="Genomic_DNA"/>
</dbReference>
<sequence>MPNDLPVRPATLRRVLMRWYDANRRDLPWRRTREPYRVWLSEVMLQQTQVATALPYYEAFLDRFPSLASLAAASEPHVLAVWSGLGYYRRARQLHAAARIVVRDHGGHVPLDAATFAGLPGVGRYTTAAVLSICIDRPLAVLDGNVARVLSRLYALPAAIRDPRGAKRLWALAESLVPARRPGDWNQALMELGARVCTPRAPDCAACPARRACRAYALGRVAEFPPVRPRRRVEAVRRAVALVTRGDRVLLARREGALLGGLWEPPGVDLANGDRARTRLGAVLRPLGVRARLAPTGRTVRHTITHRAIVAEVWAGEMAADASLDRRASARRGATRDAEPPRARWVVRSRPGVPLTALARRLLRGD</sequence>
<dbReference type="SUPFAM" id="SSF48150">
    <property type="entry name" value="DNA-glycosylase"/>
    <property type="match status" value="1"/>
</dbReference>
<evidence type="ECO:0000313" key="16">
    <source>
        <dbReference type="EMBL" id="MBI3538875.1"/>
    </source>
</evidence>
<evidence type="ECO:0000256" key="2">
    <source>
        <dbReference type="ARBA" id="ARBA00001966"/>
    </source>
</evidence>
<feature type="domain" description="HhH-GPD" evidence="15">
    <location>
        <begin position="44"/>
        <end position="195"/>
    </location>
</feature>
<dbReference type="Gene3D" id="1.10.340.30">
    <property type="entry name" value="Hypothetical protein, domain 2"/>
    <property type="match status" value="1"/>
</dbReference>
<reference evidence="16" key="1">
    <citation type="submission" date="2020-07" db="EMBL/GenBank/DDBJ databases">
        <title>Huge and variable diversity of episymbiotic CPR bacteria and DPANN archaea in groundwater ecosystems.</title>
        <authorList>
            <person name="He C.Y."/>
            <person name="Keren R."/>
            <person name="Whittaker M."/>
            <person name="Farag I.F."/>
            <person name="Doudna J."/>
            <person name="Cate J.H.D."/>
            <person name="Banfield J.F."/>
        </authorList>
    </citation>
    <scope>NUCLEOTIDE SEQUENCE</scope>
    <source>
        <strain evidence="16">NC_groundwater_928_Pr1_S-0.2um_72_17</strain>
    </source>
</reference>
<dbReference type="Pfam" id="PF00730">
    <property type="entry name" value="HhH-GPD"/>
    <property type="match status" value="1"/>
</dbReference>
<evidence type="ECO:0000256" key="11">
    <source>
        <dbReference type="ARBA" id="ARBA00023004"/>
    </source>
</evidence>
<dbReference type="GO" id="GO:0035485">
    <property type="term" value="F:adenine/guanine mispair binding"/>
    <property type="evidence" value="ECO:0007669"/>
    <property type="project" value="TreeGrafter"/>
</dbReference>
<dbReference type="EC" id="3.2.2.31" evidence="5"/>
<dbReference type="GO" id="GO:0000701">
    <property type="term" value="F:purine-specific mismatch base pair DNA N-glycosylase activity"/>
    <property type="evidence" value="ECO:0007669"/>
    <property type="project" value="UniProtKB-EC"/>
</dbReference>
<dbReference type="Pfam" id="PF14815">
    <property type="entry name" value="NUDIX_4"/>
    <property type="match status" value="1"/>
</dbReference>
<dbReference type="Gene3D" id="1.10.1670.10">
    <property type="entry name" value="Helix-hairpin-Helix base-excision DNA repair enzymes (C-terminal)"/>
    <property type="match status" value="1"/>
</dbReference>
<keyword evidence="10" id="KW-0378">Hydrolase</keyword>
<dbReference type="GO" id="GO:0006284">
    <property type="term" value="P:base-excision repair"/>
    <property type="evidence" value="ECO:0007669"/>
    <property type="project" value="InterPro"/>
</dbReference>
<dbReference type="PANTHER" id="PTHR42944">
    <property type="entry name" value="ADENINE DNA GLYCOSYLASE"/>
    <property type="match status" value="1"/>
</dbReference>
<evidence type="ECO:0000256" key="3">
    <source>
        <dbReference type="ARBA" id="ARBA00002933"/>
    </source>
</evidence>
<comment type="catalytic activity">
    <reaction evidence="1">
        <text>Hydrolyzes free adenine bases from 7,8-dihydro-8-oxoguanine:adenine mismatched double-stranded DNA, leaving an apurinic site.</text>
        <dbReference type="EC" id="3.2.2.31"/>
    </reaction>
</comment>
<dbReference type="SUPFAM" id="SSF55811">
    <property type="entry name" value="Nudix"/>
    <property type="match status" value="1"/>
</dbReference>
<evidence type="ECO:0000256" key="7">
    <source>
        <dbReference type="ARBA" id="ARBA00022485"/>
    </source>
</evidence>
<dbReference type="AlphaFoldDB" id="A0A9D6L771"/>
<accession>A0A9D6L771</accession>
<dbReference type="NCBIfam" id="TIGR01084">
    <property type="entry name" value="mutY"/>
    <property type="match status" value="1"/>
</dbReference>
<keyword evidence="8" id="KW-0479">Metal-binding</keyword>
<evidence type="ECO:0000256" key="8">
    <source>
        <dbReference type="ARBA" id="ARBA00022723"/>
    </source>
</evidence>
<keyword evidence="9" id="KW-0227">DNA damage</keyword>
<evidence type="ECO:0000256" key="5">
    <source>
        <dbReference type="ARBA" id="ARBA00012045"/>
    </source>
</evidence>
<keyword evidence="7" id="KW-0004">4Fe-4S</keyword>
<dbReference type="PANTHER" id="PTHR42944:SF1">
    <property type="entry name" value="ADENINE DNA GLYCOSYLASE"/>
    <property type="match status" value="1"/>
</dbReference>
<evidence type="ECO:0000256" key="12">
    <source>
        <dbReference type="ARBA" id="ARBA00023014"/>
    </source>
</evidence>
<proteinExistence type="inferred from homology"/>
<evidence type="ECO:0000313" key="17">
    <source>
        <dbReference type="Proteomes" id="UP000807850"/>
    </source>
</evidence>